<organism evidence="13 14">
    <name type="scientific">Candida albicans P78048</name>
    <dbReference type="NCBI Taxonomy" id="1094989"/>
    <lineage>
        <taxon>Eukaryota</taxon>
        <taxon>Fungi</taxon>
        <taxon>Dikarya</taxon>
        <taxon>Ascomycota</taxon>
        <taxon>Saccharomycotina</taxon>
        <taxon>Pichiomycetes</taxon>
        <taxon>Debaryomycetaceae</taxon>
        <taxon>Candida/Lodderomyces clade</taxon>
        <taxon>Candida</taxon>
    </lineage>
</organism>
<dbReference type="InterPro" id="IPR004308">
    <property type="entry name" value="GCS"/>
</dbReference>
<accession>A0AB34Q276</accession>
<evidence type="ECO:0000256" key="4">
    <source>
        <dbReference type="ARBA" id="ARBA00014618"/>
    </source>
</evidence>
<dbReference type="EMBL" id="AJIX01000008">
    <property type="protein sequence ID" value="KGR16897.1"/>
    <property type="molecule type" value="Genomic_DNA"/>
</dbReference>
<dbReference type="AlphaFoldDB" id="A0AB34Q276"/>
<evidence type="ECO:0000256" key="12">
    <source>
        <dbReference type="SAM" id="MobiDB-lite"/>
    </source>
</evidence>
<dbReference type="EC" id="6.3.2.2" evidence="3 11"/>
<evidence type="ECO:0000256" key="9">
    <source>
        <dbReference type="ARBA" id="ARBA00030585"/>
    </source>
</evidence>
<feature type="compositionally biased region" description="Low complexity" evidence="12">
    <location>
        <begin position="598"/>
        <end position="619"/>
    </location>
</feature>
<dbReference type="Proteomes" id="UP000030161">
    <property type="component" value="Unassembled WGS sequence"/>
</dbReference>
<evidence type="ECO:0000256" key="7">
    <source>
        <dbReference type="ARBA" id="ARBA00022741"/>
    </source>
</evidence>
<keyword evidence="8 11" id="KW-0067">ATP-binding</keyword>
<comment type="catalytic activity">
    <reaction evidence="11">
        <text>L-cysteine + L-glutamate + ATP = gamma-L-glutamyl-L-cysteine + ADP + phosphate + H(+)</text>
        <dbReference type="Rhea" id="RHEA:13285"/>
        <dbReference type="ChEBI" id="CHEBI:15378"/>
        <dbReference type="ChEBI" id="CHEBI:29985"/>
        <dbReference type="ChEBI" id="CHEBI:30616"/>
        <dbReference type="ChEBI" id="CHEBI:35235"/>
        <dbReference type="ChEBI" id="CHEBI:43474"/>
        <dbReference type="ChEBI" id="CHEBI:58173"/>
        <dbReference type="ChEBI" id="CHEBI:456216"/>
        <dbReference type="EC" id="6.3.2.2"/>
    </reaction>
</comment>
<evidence type="ECO:0000313" key="13">
    <source>
        <dbReference type="EMBL" id="KGR16897.1"/>
    </source>
</evidence>
<name>A0AB34Q276_CANAX</name>
<comment type="caution">
    <text evidence="13">The sequence shown here is derived from an EMBL/GenBank/DDBJ whole genome shotgun (WGS) entry which is preliminary data.</text>
</comment>
<evidence type="ECO:0000256" key="11">
    <source>
        <dbReference type="RuleBase" id="RU367135"/>
    </source>
</evidence>
<keyword evidence="5 11" id="KW-0436">Ligase</keyword>
<comment type="pathway">
    <text evidence="1 11">Sulfur metabolism; glutathione biosynthesis; glutathione from L-cysteine and L-glutamate: step 1/2.</text>
</comment>
<dbReference type="Gene3D" id="1.10.8.960">
    <property type="match status" value="1"/>
</dbReference>
<evidence type="ECO:0000256" key="6">
    <source>
        <dbReference type="ARBA" id="ARBA00022684"/>
    </source>
</evidence>
<dbReference type="GO" id="GO:0006750">
    <property type="term" value="P:glutathione biosynthetic process"/>
    <property type="evidence" value="ECO:0007669"/>
    <property type="project" value="UniProtKB-UniRule"/>
</dbReference>
<dbReference type="FunFam" id="3.30.590.50:FF:000009">
    <property type="entry name" value="Glutamate--cysteine ligase"/>
    <property type="match status" value="1"/>
</dbReference>
<dbReference type="GO" id="GO:0004357">
    <property type="term" value="F:glutamate-cysteine ligase activity"/>
    <property type="evidence" value="ECO:0007669"/>
    <property type="project" value="UniProtKB-UniRule"/>
</dbReference>
<dbReference type="PANTHER" id="PTHR11164:SF0">
    <property type="entry name" value="GLUTAMATE--CYSTEINE LIGASE CATALYTIC SUBUNIT"/>
    <property type="match status" value="1"/>
</dbReference>
<feature type="region of interest" description="Disordered" evidence="12">
    <location>
        <begin position="574"/>
        <end position="620"/>
    </location>
</feature>
<evidence type="ECO:0000256" key="10">
    <source>
        <dbReference type="ARBA" id="ARBA00032122"/>
    </source>
</evidence>
<evidence type="ECO:0000256" key="3">
    <source>
        <dbReference type="ARBA" id="ARBA00012220"/>
    </source>
</evidence>
<dbReference type="GO" id="GO:0005524">
    <property type="term" value="F:ATP binding"/>
    <property type="evidence" value="ECO:0007669"/>
    <property type="project" value="UniProtKB-UniRule"/>
</dbReference>
<evidence type="ECO:0000256" key="8">
    <source>
        <dbReference type="ARBA" id="ARBA00022840"/>
    </source>
</evidence>
<evidence type="ECO:0000256" key="5">
    <source>
        <dbReference type="ARBA" id="ARBA00022598"/>
    </source>
</evidence>
<dbReference type="InterPro" id="IPR014746">
    <property type="entry name" value="Gln_synth/guanido_kin_cat_dom"/>
</dbReference>
<dbReference type="Gene3D" id="3.30.590.50">
    <property type="match status" value="2"/>
</dbReference>
<feature type="compositionally biased region" description="Low complexity" evidence="12">
    <location>
        <begin position="574"/>
        <end position="585"/>
    </location>
</feature>
<dbReference type="FunFam" id="3.30.590.50:FF:000002">
    <property type="entry name" value="Glutamate--cysteine ligase catalytic subunit"/>
    <property type="match status" value="1"/>
</dbReference>
<proteinExistence type="inferred from homology"/>
<dbReference type="SUPFAM" id="SSF55931">
    <property type="entry name" value="Glutamine synthetase/guanido kinase"/>
    <property type="match status" value="1"/>
</dbReference>
<dbReference type="Pfam" id="PF03074">
    <property type="entry name" value="GCS"/>
    <property type="match status" value="1"/>
</dbReference>
<protein>
    <recommendedName>
        <fullName evidence="4 11">Glutamate--cysteine ligase</fullName>
        <ecNumber evidence="3 11">6.3.2.2</ecNumber>
    </recommendedName>
    <alternativeName>
        <fullName evidence="10 11">Gamma-ECS</fullName>
    </alternativeName>
    <alternativeName>
        <fullName evidence="9 11">Gamma-glutamylcysteine synthetase</fullName>
    </alternativeName>
</protein>
<gene>
    <name evidence="13" type="ORF">MG3_00806</name>
</gene>
<evidence type="ECO:0000256" key="2">
    <source>
        <dbReference type="ARBA" id="ARBA00008100"/>
    </source>
</evidence>
<comment type="similarity">
    <text evidence="2 11">Belongs to the glutamate--cysteine ligase type 3 family.</text>
</comment>
<evidence type="ECO:0000313" key="14">
    <source>
        <dbReference type="Proteomes" id="UP000030161"/>
    </source>
</evidence>
<keyword evidence="7 11" id="KW-0547">Nucleotide-binding</keyword>
<reference evidence="13 14" key="1">
    <citation type="submission" date="2013-12" db="EMBL/GenBank/DDBJ databases">
        <title>The Genome Sequence of Candida albicans P78048.</title>
        <authorList>
            <consortium name="The Broad Institute Genome Sequencing Platform"/>
            <consortium name="The Broad Institute Genome Sequencing Center for Infectious Disease"/>
            <person name="Cuomo C."/>
            <person name="Bennett R."/>
            <person name="Hirakawa M."/>
            <person name="Noverr M."/>
            <person name="Mitchell A."/>
            <person name="Young S.K."/>
            <person name="Zeng Q."/>
            <person name="Gargeya S."/>
            <person name="Fitzgerald M."/>
            <person name="Abouelleil A."/>
            <person name="Alvarado L."/>
            <person name="Berlin A.M."/>
            <person name="Chapman S.B."/>
            <person name="Dewar J."/>
            <person name="Goldberg J."/>
            <person name="Griggs A."/>
            <person name="Gujja S."/>
            <person name="Hansen M."/>
            <person name="Howarth C."/>
            <person name="Imamovic A."/>
            <person name="Larimer J."/>
            <person name="McCowan C."/>
            <person name="Murphy C."/>
            <person name="Pearson M."/>
            <person name="Priest M."/>
            <person name="Roberts A."/>
            <person name="Saif S."/>
            <person name="Shea T."/>
            <person name="Sykes S."/>
            <person name="Wortman J."/>
            <person name="Nusbaum C."/>
            <person name="Birren B."/>
        </authorList>
    </citation>
    <scope>NUCLEOTIDE SEQUENCE [LARGE SCALE GENOMIC DNA]</scope>
    <source>
        <strain evidence="13 14">P78048</strain>
    </source>
</reference>
<keyword evidence="6 11" id="KW-0317">Glutathione biosynthesis</keyword>
<sequence>MGLLSIGTPLSWDESKKYNNHVRTNGITQLINIFKQHGHRENDVFLWGDEVEYMLVDFDKTNKTARLSIDKDYIINDLNDPEKLLPIAEKQDVSYHPEYGRFMVEATPAKPYNGNLLSDYLYIEKNMIIRRQLCEDNLPSHIKLLTLTTFPRMGCNIFTSPPSKSNGIASQSLFLPDDIINRHARFPTLTANIRKRKGHKVAINLPIYPDKSTKLLDDTIPQNRELFDSDKEPWIGASKPGFIYMDSMGFGMGSSCLQITMQTKNISQARYLYDSLAPIAPIMLSLSAAAPIFKGFLVDQDVRWNVVSGAVDDRTFIEKGQEPYSGYHLFGGLDIDAQDKLRINNHQINQQGDLLDLYTKDGKPIQRVPKSRYDSIDNYLNDNYYDTKYFQDEYNDLNAPINEQVYQRLIDEGKLDKYMANHFAHLFIRDPLVIFSERINQDNNLENDHFENIQSTNWQTLRFKPPALYTKDTDLTTKPGWRVEFRPMEIQLTDFENAAYSSFITLLSKAILKFQPNFYIPLSKVEINMKLAHKVDSTLKDKFWFRSFELWNIDPQEFDDYGFEWFDQFINGNQQQNGHVNNNNNNDKKTKNDPIIVNGSTTTTNGTNSGSGITETNGTMLPKGCEGKTVEEINDVDDNGIDQRYTICQLINGSGKFPGFIKLVIKLIATDLVPQALNNSTTSKEQLIEELIRLRSYLYLLATRANGEIPTTAHWVRNKVLQHQDYKQDSKVSEKITFDLIDDSIKITELKDRQLIEGFLGADITEYLMGSK</sequence>
<evidence type="ECO:0000256" key="1">
    <source>
        <dbReference type="ARBA" id="ARBA00005006"/>
    </source>
</evidence>
<dbReference type="PANTHER" id="PTHR11164">
    <property type="entry name" value="GLUTAMATE CYSTEINE LIGASE"/>
    <property type="match status" value="1"/>
</dbReference>